<dbReference type="NCBIfam" id="NF004402">
    <property type="entry name" value="PRK05758.2-2"/>
    <property type="match status" value="1"/>
</dbReference>
<gene>
    <name evidence="8 9" type="primary">atpH</name>
    <name evidence="9" type="ORF">KARMA_0954</name>
</gene>
<keyword evidence="6 8" id="KW-0139">CF(1)</keyword>
<evidence type="ECO:0000256" key="8">
    <source>
        <dbReference type="HAMAP-Rule" id="MF_01416"/>
    </source>
</evidence>
<protein>
    <recommendedName>
        <fullName evidence="8">ATP synthase subunit delta</fullName>
    </recommendedName>
    <alternativeName>
        <fullName evidence="8">ATP synthase F(1) sector subunit delta</fullName>
    </alternativeName>
    <alternativeName>
        <fullName evidence="8">F-type ATPase subunit delta</fullName>
        <shortName evidence="8">F-ATPase subunit delta</shortName>
    </alternativeName>
</protein>
<keyword evidence="3 8" id="KW-0375">Hydrogen ion transport</keyword>
<reference evidence="10" key="1">
    <citation type="submission" date="2016-09" db="EMBL/GenBank/DDBJ databases">
        <authorList>
            <person name="Wibberg D."/>
        </authorList>
    </citation>
    <scope>NUCLEOTIDE SEQUENCE [LARGE SCALE GENOMIC DNA]</scope>
</reference>
<dbReference type="NCBIfam" id="TIGR01145">
    <property type="entry name" value="ATP_synt_delta"/>
    <property type="match status" value="1"/>
</dbReference>
<proteinExistence type="inferred from homology"/>
<keyword evidence="5 8" id="KW-0472">Membrane</keyword>
<dbReference type="Gene3D" id="1.10.520.20">
    <property type="entry name" value="N-terminal domain of the delta subunit of the F1F0-ATP synthase"/>
    <property type="match status" value="1"/>
</dbReference>
<keyword evidence="8" id="KW-1003">Cell membrane</keyword>
<evidence type="ECO:0000256" key="4">
    <source>
        <dbReference type="ARBA" id="ARBA00023065"/>
    </source>
</evidence>
<comment type="subcellular location">
    <subcellularLocation>
        <location evidence="8">Cell membrane</location>
        <topology evidence="8">Peripheral membrane protein</topology>
    </subcellularLocation>
    <subcellularLocation>
        <location evidence="1">Membrane</location>
    </subcellularLocation>
</comment>
<evidence type="ECO:0000313" key="10">
    <source>
        <dbReference type="Proteomes" id="UP000184085"/>
    </source>
</evidence>
<comment type="function">
    <text evidence="8">This protein is part of the stalk that links CF(0) to CF(1). It either transmits conformational changes from CF(0) to CF(1) or is implicated in proton conduction.</text>
</comment>
<dbReference type="SUPFAM" id="SSF47928">
    <property type="entry name" value="N-terminal domain of the delta subunit of the F1F0-ATP synthase"/>
    <property type="match status" value="1"/>
</dbReference>
<comment type="similarity">
    <text evidence="8">Belongs to the ATPase delta chain family.</text>
</comment>
<evidence type="ECO:0000313" key="9">
    <source>
        <dbReference type="EMBL" id="SCM66772.1"/>
    </source>
</evidence>
<evidence type="ECO:0000256" key="5">
    <source>
        <dbReference type="ARBA" id="ARBA00023136"/>
    </source>
</evidence>
<organism evidence="9 10">
    <name type="scientific">Donghicola eburneus</name>
    <dbReference type="NCBI Taxonomy" id="393278"/>
    <lineage>
        <taxon>Bacteria</taxon>
        <taxon>Pseudomonadati</taxon>
        <taxon>Pseudomonadota</taxon>
        <taxon>Alphaproteobacteria</taxon>
        <taxon>Rhodobacterales</taxon>
        <taxon>Roseobacteraceae</taxon>
        <taxon>Donghicola</taxon>
    </lineage>
</organism>
<evidence type="ECO:0000256" key="3">
    <source>
        <dbReference type="ARBA" id="ARBA00022781"/>
    </source>
</evidence>
<dbReference type="PROSITE" id="PS00389">
    <property type="entry name" value="ATPASE_DELTA"/>
    <property type="match status" value="1"/>
</dbReference>
<dbReference type="Proteomes" id="UP000184085">
    <property type="component" value="Unassembled WGS sequence"/>
</dbReference>
<keyword evidence="2 8" id="KW-0813">Transport</keyword>
<dbReference type="InterPro" id="IPR000711">
    <property type="entry name" value="ATPase_OSCP/dsu"/>
</dbReference>
<dbReference type="AlphaFoldDB" id="A0A1M4MW77"/>
<dbReference type="InterPro" id="IPR026015">
    <property type="entry name" value="ATP_synth_OSCP/delta_N_sf"/>
</dbReference>
<dbReference type="PANTHER" id="PTHR11910">
    <property type="entry name" value="ATP SYNTHASE DELTA CHAIN"/>
    <property type="match status" value="1"/>
</dbReference>
<dbReference type="Pfam" id="PF00213">
    <property type="entry name" value="OSCP"/>
    <property type="match status" value="1"/>
</dbReference>
<comment type="function">
    <text evidence="8">F(1)F(0) ATP synthase produces ATP from ADP in the presence of a proton or sodium gradient. F-type ATPases consist of two structural domains, F(1) containing the extramembraneous catalytic core and F(0) containing the membrane proton channel, linked together by a central stalk and a peripheral stalk. During catalysis, ATP synthesis in the catalytic domain of F(1) is coupled via a rotary mechanism of the central stalk subunits to proton translocation.</text>
</comment>
<dbReference type="GO" id="GO:0046933">
    <property type="term" value="F:proton-transporting ATP synthase activity, rotational mechanism"/>
    <property type="evidence" value="ECO:0007669"/>
    <property type="project" value="UniProtKB-UniRule"/>
</dbReference>
<evidence type="ECO:0000256" key="7">
    <source>
        <dbReference type="ARBA" id="ARBA00023310"/>
    </source>
</evidence>
<evidence type="ECO:0000256" key="2">
    <source>
        <dbReference type="ARBA" id="ARBA00022448"/>
    </source>
</evidence>
<dbReference type="GO" id="GO:0005886">
    <property type="term" value="C:plasma membrane"/>
    <property type="evidence" value="ECO:0007669"/>
    <property type="project" value="UniProtKB-SubCell"/>
</dbReference>
<dbReference type="RefSeq" id="WP_177218625.1">
    <property type="nucleotide sequence ID" value="NZ_FMJB01000040.1"/>
</dbReference>
<keyword evidence="7 8" id="KW-0066">ATP synthesis</keyword>
<dbReference type="NCBIfam" id="NF004406">
    <property type="entry name" value="PRK05758.3-2"/>
    <property type="match status" value="1"/>
</dbReference>
<evidence type="ECO:0000256" key="6">
    <source>
        <dbReference type="ARBA" id="ARBA00023196"/>
    </source>
</evidence>
<dbReference type="EMBL" id="FMJB01000040">
    <property type="protein sequence ID" value="SCM66772.1"/>
    <property type="molecule type" value="Genomic_DNA"/>
</dbReference>
<evidence type="ECO:0000256" key="1">
    <source>
        <dbReference type="ARBA" id="ARBA00004370"/>
    </source>
</evidence>
<keyword evidence="4 8" id="KW-0406">Ion transport</keyword>
<dbReference type="GO" id="GO:0045259">
    <property type="term" value="C:proton-transporting ATP synthase complex"/>
    <property type="evidence" value="ECO:0007669"/>
    <property type="project" value="UniProtKB-KW"/>
</dbReference>
<keyword evidence="10" id="KW-1185">Reference proteome</keyword>
<sequence>MSEPASISFGIAQRYASAVFDLALETKSLDSVEKDVDALAAALAGSDDLRELINNPVYTREEQGAAIAAVATQMGVSSIVKNTLELMASKRRLFAMPQLIAAMREKIAAYKGEVTAEVVSATALSDAQKDKLAAALKESVGKDVKIEAAVDEALIGGLVVKVGSKMVDTSIRSKLNALQNAMKEVG</sequence>
<dbReference type="HAMAP" id="MF_01416">
    <property type="entry name" value="ATP_synth_delta_bact"/>
    <property type="match status" value="1"/>
</dbReference>
<name>A0A1M4MW77_9RHOB</name>
<accession>A0A1M4MW77</accession>
<dbReference type="PRINTS" id="PR00125">
    <property type="entry name" value="ATPASEDELTA"/>
</dbReference>
<dbReference type="InterPro" id="IPR020781">
    <property type="entry name" value="ATPase_OSCP/d_CS"/>
</dbReference>